<name>A0A8C4QG71_EPTBU</name>
<dbReference type="Ensembl" id="ENSEBUT00000015566.1">
    <property type="protein sequence ID" value="ENSEBUP00000014990.1"/>
    <property type="gene ID" value="ENSEBUG00000009447.1"/>
</dbReference>
<dbReference type="GeneTree" id="ENSGT00550000075503"/>
<feature type="domain" description="Peptidase M16 C-terminal" evidence="2">
    <location>
        <begin position="260"/>
        <end position="427"/>
    </location>
</feature>
<evidence type="ECO:0000259" key="2">
    <source>
        <dbReference type="Pfam" id="PF05193"/>
    </source>
</evidence>
<evidence type="ECO:0000256" key="1">
    <source>
        <dbReference type="SAM" id="Phobius"/>
    </source>
</evidence>
<dbReference type="Pfam" id="PF05193">
    <property type="entry name" value="Peptidase_M16_C"/>
    <property type="match status" value="1"/>
</dbReference>
<dbReference type="InterPro" id="IPR007863">
    <property type="entry name" value="Peptidase_M16_C"/>
</dbReference>
<dbReference type="FunFam" id="3.30.830.10:FF:000015">
    <property type="entry name" value="Putative zinc metalloprotease"/>
    <property type="match status" value="1"/>
</dbReference>
<dbReference type="Gene3D" id="3.30.830.10">
    <property type="entry name" value="Metalloenzyme, LuxS/M16 peptidase-like"/>
    <property type="match status" value="3"/>
</dbReference>
<dbReference type="GO" id="GO:0046872">
    <property type="term" value="F:metal ion binding"/>
    <property type="evidence" value="ECO:0007669"/>
    <property type="project" value="InterPro"/>
</dbReference>
<proteinExistence type="predicted"/>
<keyword evidence="1" id="KW-0472">Membrane</keyword>
<organism evidence="3 4">
    <name type="scientific">Eptatretus burgeri</name>
    <name type="common">Inshore hagfish</name>
    <dbReference type="NCBI Taxonomy" id="7764"/>
    <lineage>
        <taxon>Eukaryota</taxon>
        <taxon>Metazoa</taxon>
        <taxon>Chordata</taxon>
        <taxon>Craniata</taxon>
        <taxon>Vertebrata</taxon>
        <taxon>Cyclostomata</taxon>
        <taxon>Myxini</taxon>
        <taxon>Myxiniformes</taxon>
        <taxon>Myxinidae</taxon>
        <taxon>Eptatretinae</taxon>
        <taxon>Eptatretus</taxon>
    </lineage>
</organism>
<dbReference type="PANTHER" id="PTHR43016">
    <property type="entry name" value="PRESEQUENCE PROTEASE"/>
    <property type="match status" value="1"/>
</dbReference>
<keyword evidence="4" id="KW-1185">Reference proteome</keyword>
<dbReference type="PANTHER" id="PTHR43016:SF16">
    <property type="entry name" value="METALLOPROTEASE, PUTATIVE (AFU_ORTHOLOGUE AFUA_4G07610)-RELATED"/>
    <property type="match status" value="1"/>
</dbReference>
<evidence type="ECO:0000313" key="4">
    <source>
        <dbReference type="Proteomes" id="UP000694388"/>
    </source>
</evidence>
<feature type="transmembrane region" description="Helical" evidence="1">
    <location>
        <begin position="79"/>
        <end position="101"/>
    </location>
</feature>
<sequence>MAPSGRSFVLECDVPVDGNLRVRKYRSNVSGISVCLANVEGPLVSGHFCLATEAHDDDGLPHTLEHLVFMGSEKYPYKVGSLADIVLLVFVSCFFYAFFFFRLRAFVEVCKLCQIILPPSPSPPLRRIYSDISILLQGVLDMLANRCLAQGTNAWTDTDHTCYTISTAGSQGFLNLLPIYLDHILYPTLTEASYLTEVHHVNGDGDDAGVVYCEMQARENTRESRSRRALLQSIYPGKCGYKSVTGGMLENLRTSTSHVKVCDYHRQFYRPDNLCLIITGQVEPAKVFQAMDGIERKFQRNDPMPAHVRPWLSPVPEFVASLQKLVLYPSDDESTGIVTLCWRGPMAKELFEMTAIGTLMEYLTDTPISPLQRELVEIAEPFCNKVKWSVQENSVGCVLIKSCNVPFQKLHDVRAKVFDTLERISNGTDVLDMQRMQTVIHRQILETRNHMEEHPHKSVAFHCIGHFLYGDQEEEVSKAYIIFLNEY</sequence>
<reference evidence="3" key="1">
    <citation type="submission" date="2025-08" db="UniProtKB">
        <authorList>
            <consortium name="Ensembl"/>
        </authorList>
    </citation>
    <scope>IDENTIFICATION</scope>
</reference>
<evidence type="ECO:0000313" key="3">
    <source>
        <dbReference type="Ensembl" id="ENSEBUP00000014990.1"/>
    </source>
</evidence>
<dbReference type="SUPFAM" id="SSF63411">
    <property type="entry name" value="LuxS/MPP-like metallohydrolase"/>
    <property type="match status" value="2"/>
</dbReference>
<keyword evidence="1" id="KW-0812">Transmembrane</keyword>
<protein>
    <recommendedName>
        <fullName evidence="2">Peptidase M16 C-terminal domain-containing protein</fullName>
    </recommendedName>
</protein>
<keyword evidence="1" id="KW-1133">Transmembrane helix</keyword>
<dbReference type="InterPro" id="IPR011249">
    <property type="entry name" value="Metalloenz_LuxS/M16"/>
</dbReference>
<dbReference type="AlphaFoldDB" id="A0A8C4QG71"/>
<reference evidence="3" key="2">
    <citation type="submission" date="2025-09" db="UniProtKB">
        <authorList>
            <consortium name="Ensembl"/>
        </authorList>
    </citation>
    <scope>IDENTIFICATION</scope>
</reference>
<dbReference type="Proteomes" id="UP000694388">
    <property type="component" value="Unplaced"/>
</dbReference>
<accession>A0A8C4QG71</accession>